<evidence type="ECO:0000313" key="2">
    <source>
        <dbReference type="EMBL" id="KAK3793246.1"/>
    </source>
</evidence>
<feature type="region of interest" description="Disordered" evidence="1">
    <location>
        <begin position="1"/>
        <end position="55"/>
    </location>
</feature>
<evidence type="ECO:0000313" key="3">
    <source>
        <dbReference type="Proteomes" id="UP001283361"/>
    </source>
</evidence>
<organism evidence="2 3">
    <name type="scientific">Elysia crispata</name>
    <name type="common">lettuce slug</name>
    <dbReference type="NCBI Taxonomy" id="231223"/>
    <lineage>
        <taxon>Eukaryota</taxon>
        <taxon>Metazoa</taxon>
        <taxon>Spiralia</taxon>
        <taxon>Lophotrochozoa</taxon>
        <taxon>Mollusca</taxon>
        <taxon>Gastropoda</taxon>
        <taxon>Heterobranchia</taxon>
        <taxon>Euthyneura</taxon>
        <taxon>Panpulmonata</taxon>
        <taxon>Sacoglossa</taxon>
        <taxon>Placobranchoidea</taxon>
        <taxon>Plakobranchidae</taxon>
        <taxon>Elysia</taxon>
    </lineage>
</organism>
<proteinExistence type="predicted"/>
<dbReference type="AlphaFoldDB" id="A0AAE1E3U9"/>
<keyword evidence="3" id="KW-1185">Reference proteome</keyword>
<gene>
    <name evidence="2" type="ORF">RRG08_014724</name>
</gene>
<protein>
    <submittedName>
        <fullName evidence="2">Uncharacterized protein</fullName>
    </submittedName>
</protein>
<sequence length="108" mass="11789">MDTGSKPRVGCTSRAGLSGCPQDKGQSWRIVASSRGRPGERLRLATPPKEDDSEREESIGCWLLRDLLLVTGTCSAQLVSTSYLDHCYGDPLKFIAVSSPISIYIFLI</sequence>
<accession>A0AAE1E3U9</accession>
<comment type="caution">
    <text evidence="2">The sequence shown here is derived from an EMBL/GenBank/DDBJ whole genome shotgun (WGS) entry which is preliminary data.</text>
</comment>
<dbReference type="Proteomes" id="UP001283361">
    <property type="component" value="Unassembled WGS sequence"/>
</dbReference>
<evidence type="ECO:0000256" key="1">
    <source>
        <dbReference type="SAM" id="MobiDB-lite"/>
    </source>
</evidence>
<feature type="compositionally biased region" description="Basic and acidic residues" evidence="1">
    <location>
        <begin position="37"/>
        <end position="55"/>
    </location>
</feature>
<dbReference type="EMBL" id="JAWDGP010001264">
    <property type="protein sequence ID" value="KAK3793246.1"/>
    <property type="molecule type" value="Genomic_DNA"/>
</dbReference>
<reference evidence="2" key="1">
    <citation type="journal article" date="2023" name="G3 (Bethesda)">
        <title>A reference genome for the long-term kleptoplast-retaining sea slug Elysia crispata morphotype clarki.</title>
        <authorList>
            <person name="Eastman K.E."/>
            <person name="Pendleton A.L."/>
            <person name="Shaikh M.A."/>
            <person name="Suttiyut T."/>
            <person name="Ogas R."/>
            <person name="Tomko P."/>
            <person name="Gavelis G."/>
            <person name="Widhalm J.R."/>
            <person name="Wisecaver J.H."/>
        </authorList>
    </citation>
    <scope>NUCLEOTIDE SEQUENCE</scope>
    <source>
        <strain evidence="2">ECLA1</strain>
    </source>
</reference>
<name>A0AAE1E3U9_9GAST</name>